<comment type="pathway">
    <text evidence="2">Carbohydrate biosynthesis; gluconeogenesis.</text>
</comment>
<dbReference type="PIRSF" id="PIRSF000905">
    <property type="entry name" value="Glucose-6-phosphatase"/>
    <property type="match status" value="1"/>
</dbReference>
<feature type="transmembrane region" description="Helical" evidence="11">
    <location>
        <begin position="178"/>
        <end position="198"/>
    </location>
</feature>
<dbReference type="Pfam" id="PF01569">
    <property type="entry name" value="PAP2"/>
    <property type="match status" value="1"/>
</dbReference>
<keyword evidence="6 11" id="KW-0812">Transmembrane</keyword>
<dbReference type="SUPFAM" id="SSF48317">
    <property type="entry name" value="Acid phosphatase/Vanadium-dependent haloperoxidase"/>
    <property type="match status" value="1"/>
</dbReference>
<protein>
    <recommendedName>
        <fullName evidence="4">glucose-6-phosphatase</fullName>
        <ecNumber evidence="4">3.1.3.9</ecNumber>
    </recommendedName>
</protein>
<keyword evidence="8" id="KW-0256">Endoplasmic reticulum</keyword>
<feature type="transmembrane region" description="Helical" evidence="11">
    <location>
        <begin position="218"/>
        <end position="238"/>
    </location>
</feature>
<comment type="similarity">
    <text evidence="3">Belongs to the glucose-6-phosphatase family.</text>
</comment>
<feature type="domain" description="Phosphatidic acid phosphatase type 2/haloperoxidase" evidence="12">
    <location>
        <begin position="55"/>
        <end position="189"/>
    </location>
</feature>
<evidence type="ECO:0000256" key="11">
    <source>
        <dbReference type="SAM" id="Phobius"/>
    </source>
</evidence>
<dbReference type="InterPro" id="IPR000326">
    <property type="entry name" value="PAP2/HPO"/>
</dbReference>
<evidence type="ECO:0000256" key="8">
    <source>
        <dbReference type="ARBA" id="ARBA00022824"/>
    </source>
</evidence>
<sequence length="365" mass="41579">MEHIFALGVTCIENIQYWFDGWDGYMEFMNNLSNPYFVFDMVFPLVAAVDSVFASQLVLCLAFGGWLNGIMKWCILEDRPYWWVHETSFYDNTHRPLLRQTLQSCETGPGNPSGHSFTAASVLILIVMWISHVFNDRKWQVLWWKQAVYPLFGALLGSVMLARLFVATHFPHQCLAGAIMGLLLAPALCIYVTDPFIWRYGWHRDNDPAALTLREGTAWHMAASVIAGILSIIVYAVLQLCGIEPNATVILAHRWCVHTETIRLSTTPLFALVQCAGNMLGWAVGCTPAVSQYRHYTKNRSLILAFFATAVSMFLLKKVDEKIELFTGMTYYTLIYLINVIKPALFLRVVPKVAMWPYTRKSKRD</sequence>
<evidence type="ECO:0000256" key="10">
    <source>
        <dbReference type="ARBA" id="ARBA00023136"/>
    </source>
</evidence>
<keyword evidence="10 11" id="KW-0472">Membrane</keyword>
<keyword evidence="5" id="KW-0312">Gluconeogenesis</keyword>
<evidence type="ECO:0000259" key="12">
    <source>
        <dbReference type="SMART" id="SM00014"/>
    </source>
</evidence>
<accession>A0ABM3LV55</accession>
<feature type="transmembrane region" description="Helical" evidence="11">
    <location>
        <begin position="301"/>
        <end position="319"/>
    </location>
</feature>
<dbReference type="GeneID" id="112051678"/>
<comment type="subcellular location">
    <subcellularLocation>
        <location evidence="1">Endoplasmic reticulum membrane</location>
        <topology evidence="1">Multi-pass membrane protein</topology>
    </subcellularLocation>
</comment>
<reference evidence="14" key="1">
    <citation type="submission" date="2025-08" db="UniProtKB">
        <authorList>
            <consortium name="RefSeq"/>
        </authorList>
    </citation>
    <scope>IDENTIFICATION</scope>
</reference>
<evidence type="ECO:0000256" key="3">
    <source>
        <dbReference type="ARBA" id="ARBA00009266"/>
    </source>
</evidence>
<dbReference type="SMART" id="SM00014">
    <property type="entry name" value="acidPPc"/>
    <property type="match status" value="1"/>
</dbReference>
<evidence type="ECO:0000256" key="1">
    <source>
        <dbReference type="ARBA" id="ARBA00004477"/>
    </source>
</evidence>
<feature type="transmembrane region" description="Helical" evidence="11">
    <location>
        <begin position="36"/>
        <end position="63"/>
    </location>
</feature>
<evidence type="ECO:0000256" key="7">
    <source>
        <dbReference type="ARBA" id="ARBA00022801"/>
    </source>
</evidence>
<dbReference type="InterPro" id="IPR016275">
    <property type="entry name" value="Glucose-6-phosphatase"/>
</dbReference>
<evidence type="ECO:0000256" key="6">
    <source>
        <dbReference type="ARBA" id="ARBA00022692"/>
    </source>
</evidence>
<dbReference type="Gene3D" id="1.20.144.10">
    <property type="entry name" value="Phosphatidic acid phosphatase type 2/haloperoxidase"/>
    <property type="match status" value="1"/>
</dbReference>
<feature type="transmembrane region" description="Helical" evidence="11">
    <location>
        <begin position="331"/>
        <end position="350"/>
    </location>
</feature>
<dbReference type="PANTHER" id="PTHR12591:SF0">
    <property type="entry name" value="FI19814P1"/>
    <property type="match status" value="1"/>
</dbReference>
<feature type="transmembrane region" description="Helical" evidence="11">
    <location>
        <begin position="147"/>
        <end position="166"/>
    </location>
</feature>
<gene>
    <name evidence="14" type="primary">LOC112051678</name>
</gene>
<name>A0ABM3LV55_BICAN</name>
<evidence type="ECO:0000313" key="13">
    <source>
        <dbReference type="Proteomes" id="UP001652582"/>
    </source>
</evidence>
<dbReference type="InterPro" id="IPR036938">
    <property type="entry name" value="PAP2/HPO_sf"/>
</dbReference>
<evidence type="ECO:0000256" key="9">
    <source>
        <dbReference type="ARBA" id="ARBA00022989"/>
    </source>
</evidence>
<evidence type="ECO:0000313" key="14">
    <source>
        <dbReference type="RefSeq" id="XP_052742932.1"/>
    </source>
</evidence>
<keyword evidence="7" id="KW-0378">Hydrolase</keyword>
<keyword evidence="13" id="KW-1185">Reference proteome</keyword>
<feature type="transmembrane region" description="Helical" evidence="11">
    <location>
        <begin position="117"/>
        <end position="135"/>
    </location>
</feature>
<dbReference type="RefSeq" id="XP_052742932.1">
    <property type="nucleotide sequence ID" value="XM_052886972.1"/>
</dbReference>
<dbReference type="Proteomes" id="UP001652582">
    <property type="component" value="Chromosome 18"/>
</dbReference>
<evidence type="ECO:0000256" key="4">
    <source>
        <dbReference type="ARBA" id="ARBA00012634"/>
    </source>
</evidence>
<keyword evidence="9 11" id="KW-1133">Transmembrane helix</keyword>
<dbReference type="EC" id="3.1.3.9" evidence="4"/>
<proteinExistence type="inferred from homology"/>
<evidence type="ECO:0000256" key="2">
    <source>
        <dbReference type="ARBA" id="ARBA00004742"/>
    </source>
</evidence>
<organism evidence="13 14">
    <name type="scientific">Bicyclus anynana</name>
    <name type="common">Squinting bush brown butterfly</name>
    <dbReference type="NCBI Taxonomy" id="110368"/>
    <lineage>
        <taxon>Eukaryota</taxon>
        <taxon>Metazoa</taxon>
        <taxon>Ecdysozoa</taxon>
        <taxon>Arthropoda</taxon>
        <taxon>Hexapoda</taxon>
        <taxon>Insecta</taxon>
        <taxon>Pterygota</taxon>
        <taxon>Neoptera</taxon>
        <taxon>Endopterygota</taxon>
        <taxon>Lepidoptera</taxon>
        <taxon>Glossata</taxon>
        <taxon>Ditrysia</taxon>
        <taxon>Papilionoidea</taxon>
        <taxon>Nymphalidae</taxon>
        <taxon>Satyrinae</taxon>
        <taxon>Satyrini</taxon>
        <taxon>Mycalesina</taxon>
        <taxon>Bicyclus</taxon>
    </lineage>
</organism>
<evidence type="ECO:0000256" key="5">
    <source>
        <dbReference type="ARBA" id="ARBA00022432"/>
    </source>
</evidence>
<dbReference type="PANTHER" id="PTHR12591">
    <property type="entry name" value="GLUCOSE-6-PHOSPHATASE"/>
    <property type="match status" value="1"/>
</dbReference>